<gene>
    <name evidence="1" type="ORF">WG66_13060</name>
</gene>
<name>A0A0W0FDR3_MONRR</name>
<evidence type="ECO:0000313" key="1">
    <source>
        <dbReference type="EMBL" id="KTB34322.1"/>
    </source>
</evidence>
<proteinExistence type="predicted"/>
<comment type="caution">
    <text evidence="1">The sequence shown here is derived from an EMBL/GenBank/DDBJ whole genome shotgun (WGS) entry which is preliminary data.</text>
</comment>
<dbReference type="AlphaFoldDB" id="A0A0W0FDR3"/>
<accession>A0A0W0FDR3</accession>
<protein>
    <submittedName>
        <fullName evidence="1">Uncharacterized protein</fullName>
    </submittedName>
</protein>
<evidence type="ECO:0000313" key="2">
    <source>
        <dbReference type="Proteomes" id="UP000054988"/>
    </source>
</evidence>
<reference evidence="1 2" key="1">
    <citation type="submission" date="2015-12" db="EMBL/GenBank/DDBJ databases">
        <title>Draft genome sequence of Moniliophthora roreri, the causal agent of frosty pod rot of cacao.</title>
        <authorList>
            <person name="Aime M.C."/>
            <person name="Diaz-Valderrama J.R."/>
            <person name="Kijpornyongpan T."/>
            <person name="Phillips-Mora W."/>
        </authorList>
    </citation>
    <scope>NUCLEOTIDE SEQUENCE [LARGE SCALE GENOMIC DNA]</scope>
    <source>
        <strain evidence="1 2">MCA 2952</strain>
    </source>
</reference>
<dbReference type="EMBL" id="LATX01002090">
    <property type="protein sequence ID" value="KTB34322.1"/>
    <property type="molecule type" value="Genomic_DNA"/>
</dbReference>
<dbReference type="Proteomes" id="UP000054988">
    <property type="component" value="Unassembled WGS sequence"/>
</dbReference>
<sequence length="20" mass="2386">MPGNIDTHMDMYLHHLFIIS</sequence>
<organism evidence="1 2">
    <name type="scientific">Moniliophthora roreri</name>
    <name type="common">Frosty pod rot fungus</name>
    <name type="synonym">Monilia roreri</name>
    <dbReference type="NCBI Taxonomy" id="221103"/>
    <lineage>
        <taxon>Eukaryota</taxon>
        <taxon>Fungi</taxon>
        <taxon>Dikarya</taxon>
        <taxon>Basidiomycota</taxon>
        <taxon>Agaricomycotina</taxon>
        <taxon>Agaricomycetes</taxon>
        <taxon>Agaricomycetidae</taxon>
        <taxon>Agaricales</taxon>
        <taxon>Marasmiineae</taxon>
        <taxon>Marasmiaceae</taxon>
        <taxon>Moniliophthora</taxon>
    </lineage>
</organism>